<feature type="region of interest" description="Disordered" evidence="1">
    <location>
        <begin position="1"/>
        <end position="72"/>
    </location>
</feature>
<dbReference type="Proteomes" id="UP001219518">
    <property type="component" value="Unassembled WGS sequence"/>
</dbReference>
<feature type="compositionally biased region" description="Low complexity" evidence="1">
    <location>
        <begin position="12"/>
        <end position="29"/>
    </location>
</feature>
<dbReference type="GO" id="GO:0004386">
    <property type="term" value="F:helicase activity"/>
    <property type="evidence" value="ECO:0007669"/>
    <property type="project" value="UniProtKB-KW"/>
</dbReference>
<sequence length="72" mass="7786">MMQNVSHPDVMSHSNSSSPSISSGATSSSGGNRAGRTNTYPKIPDRFRMQSPDAGSSAKTQNHQQEEEVIFF</sequence>
<proteinExistence type="predicted"/>
<keyword evidence="3" id="KW-1185">Reference proteome</keyword>
<protein>
    <submittedName>
        <fullName evidence="2">ATP-dependent RNA helicase DBP10</fullName>
    </submittedName>
</protein>
<reference evidence="2" key="2">
    <citation type="journal article" date="2023" name="BMC Genomics">
        <title>Pest status, molecular evolution, and epigenetic factors derived from the genome assembly of Frankliniella fusca, a thysanopteran phytovirus vector.</title>
        <authorList>
            <person name="Catto M.A."/>
            <person name="Labadie P.E."/>
            <person name="Jacobson A.L."/>
            <person name="Kennedy G.G."/>
            <person name="Srinivasan R."/>
            <person name="Hunt B.G."/>
        </authorList>
    </citation>
    <scope>NUCLEOTIDE SEQUENCE</scope>
    <source>
        <strain evidence="2">PL_HMW_Pooled</strain>
    </source>
</reference>
<reference evidence="2" key="1">
    <citation type="submission" date="2021-07" db="EMBL/GenBank/DDBJ databases">
        <authorList>
            <person name="Catto M.A."/>
            <person name="Jacobson A."/>
            <person name="Kennedy G."/>
            <person name="Labadie P."/>
            <person name="Hunt B.G."/>
            <person name="Srinivasan R."/>
        </authorList>
    </citation>
    <scope>NUCLEOTIDE SEQUENCE</scope>
    <source>
        <strain evidence="2">PL_HMW_Pooled</strain>
        <tissue evidence="2">Head</tissue>
    </source>
</reference>
<keyword evidence="2" id="KW-0067">ATP-binding</keyword>
<evidence type="ECO:0000313" key="3">
    <source>
        <dbReference type="Proteomes" id="UP001219518"/>
    </source>
</evidence>
<keyword evidence="2" id="KW-0547">Nucleotide-binding</keyword>
<accession>A0AAE1LP58</accession>
<dbReference type="EMBL" id="JAHWGI010001289">
    <property type="protein sequence ID" value="KAK3927516.1"/>
    <property type="molecule type" value="Genomic_DNA"/>
</dbReference>
<keyword evidence="2" id="KW-0347">Helicase</keyword>
<comment type="caution">
    <text evidence="2">The sequence shown here is derived from an EMBL/GenBank/DDBJ whole genome shotgun (WGS) entry which is preliminary data.</text>
</comment>
<name>A0AAE1LP58_9NEOP</name>
<gene>
    <name evidence="2" type="ORF">KUF71_015801</name>
</gene>
<evidence type="ECO:0000256" key="1">
    <source>
        <dbReference type="SAM" id="MobiDB-lite"/>
    </source>
</evidence>
<dbReference type="AlphaFoldDB" id="A0AAE1LP58"/>
<keyword evidence="2" id="KW-0378">Hydrolase</keyword>
<evidence type="ECO:0000313" key="2">
    <source>
        <dbReference type="EMBL" id="KAK3927516.1"/>
    </source>
</evidence>
<organism evidence="2 3">
    <name type="scientific">Frankliniella fusca</name>
    <dbReference type="NCBI Taxonomy" id="407009"/>
    <lineage>
        <taxon>Eukaryota</taxon>
        <taxon>Metazoa</taxon>
        <taxon>Ecdysozoa</taxon>
        <taxon>Arthropoda</taxon>
        <taxon>Hexapoda</taxon>
        <taxon>Insecta</taxon>
        <taxon>Pterygota</taxon>
        <taxon>Neoptera</taxon>
        <taxon>Paraneoptera</taxon>
        <taxon>Thysanoptera</taxon>
        <taxon>Terebrantia</taxon>
        <taxon>Thripoidea</taxon>
        <taxon>Thripidae</taxon>
        <taxon>Frankliniella</taxon>
    </lineage>
</organism>
<feature type="compositionally biased region" description="Polar residues" evidence="1">
    <location>
        <begin position="53"/>
        <end position="63"/>
    </location>
</feature>